<gene>
    <name evidence="2" type="ORF">SAMN05216270_10920</name>
</gene>
<dbReference type="RefSeq" id="WP_091036976.1">
    <property type="nucleotide sequence ID" value="NZ_FNAD01000009.1"/>
</dbReference>
<dbReference type="EMBL" id="FNAD01000009">
    <property type="protein sequence ID" value="SDD90209.1"/>
    <property type="molecule type" value="Genomic_DNA"/>
</dbReference>
<proteinExistence type="predicted"/>
<evidence type="ECO:0000313" key="3">
    <source>
        <dbReference type="Proteomes" id="UP000198949"/>
    </source>
</evidence>
<feature type="compositionally biased region" description="Gly residues" evidence="1">
    <location>
        <begin position="452"/>
        <end position="463"/>
    </location>
</feature>
<feature type="compositionally biased region" description="Acidic residues" evidence="1">
    <location>
        <begin position="382"/>
        <end position="393"/>
    </location>
</feature>
<dbReference type="OrthoDB" id="5183843at2"/>
<dbReference type="Proteomes" id="UP000198949">
    <property type="component" value="Unassembled WGS sequence"/>
</dbReference>
<feature type="compositionally biased region" description="Gly residues" evidence="1">
    <location>
        <begin position="397"/>
        <end position="415"/>
    </location>
</feature>
<evidence type="ECO:0000313" key="2">
    <source>
        <dbReference type="EMBL" id="SDD90209.1"/>
    </source>
</evidence>
<feature type="region of interest" description="Disordered" evidence="1">
    <location>
        <begin position="323"/>
        <end position="517"/>
    </location>
</feature>
<protein>
    <submittedName>
        <fullName evidence="2">Uncharacterized protein</fullName>
    </submittedName>
</protein>
<sequence>MTDSLFASGDAAEEGAGDGAGLYFEASLEAPSFEFTIAFGDTAGSGAERAGCSSAACPHPVAHPAEEDWVQLASAVPAEGQLHRFKPRCEGMAYPTEDDFRAAVTAVRPQDPDAFSLQRLRTGWTDEVGARIGSWPDRLKSRLSALAEGWAGEDFEAFAAQADEARALLEGVIDDIDATTAELATCETAIYTLQGGDSGEIPYPAPMVGVEGEWSNLVSLHLRPAWWHGDCIRMTCEEAEKAMELAGADPRLATDVREFIEERVGSALSGLGALVADVRALAGEEAKELFTDRVAAELAGYFERQAAIDEAIAAKRDGQSEELTALGPTGEDRPLPGGADTSYMDLAAPEAERPSPPAAPRATQDPSPVPPGGDGTVREDQAPQDEDEADDDVAGGLASGGGFGSGPGGAFGSSGGSAMRAGGAMGPGGAGGVPQGLFGPAVTAPVPTAGPAGAGGGAGGGVRPGMAPAHQQGGAAGRDAKRYDEDEAEEDERPQDLTRRETGNLWGYVKPNEDPYN</sequence>
<accession>A0A1G6YIJ6</accession>
<name>A0A1G6YIJ6_9ACTN</name>
<feature type="compositionally biased region" description="Low complexity" evidence="1">
    <location>
        <begin position="439"/>
        <end position="451"/>
    </location>
</feature>
<organism evidence="2 3">
    <name type="scientific">Glycomyces harbinensis</name>
    <dbReference type="NCBI Taxonomy" id="58114"/>
    <lineage>
        <taxon>Bacteria</taxon>
        <taxon>Bacillati</taxon>
        <taxon>Actinomycetota</taxon>
        <taxon>Actinomycetes</taxon>
        <taxon>Glycomycetales</taxon>
        <taxon>Glycomycetaceae</taxon>
        <taxon>Glycomyces</taxon>
    </lineage>
</organism>
<dbReference type="STRING" id="58114.SAMN05216270_10920"/>
<evidence type="ECO:0000256" key="1">
    <source>
        <dbReference type="SAM" id="MobiDB-lite"/>
    </source>
</evidence>
<feature type="compositionally biased region" description="Gly residues" evidence="1">
    <location>
        <begin position="423"/>
        <end position="434"/>
    </location>
</feature>
<keyword evidence="3" id="KW-1185">Reference proteome</keyword>
<reference evidence="3" key="1">
    <citation type="submission" date="2016-10" db="EMBL/GenBank/DDBJ databases">
        <authorList>
            <person name="Varghese N."/>
            <person name="Submissions S."/>
        </authorList>
    </citation>
    <scope>NUCLEOTIDE SEQUENCE [LARGE SCALE GENOMIC DNA]</scope>
    <source>
        <strain evidence="3">CGMCC 4.3516</strain>
    </source>
</reference>
<dbReference type="AlphaFoldDB" id="A0A1G6YIJ6"/>